<feature type="domain" description="Protein kinase" evidence="2">
    <location>
        <begin position="207"/>
        <end position="526"/>
    </location>
</feature>
<evidence type="ECO:0000313" key="4">
    <source>
        <dbReference type="EMBL" id="KAE9992482.1"/>
    </source>
</evidence>
<dbReference type="CDD" id="cd00180">
    <property type="entry name" value="PKc"/>
    <property type="match status" value="1"/>
</dbReference>
<dbReference type="Pfam" id="PF00069">
    <property type="entry name" value="Pkinase"/>
    <property type="match status" value="1"/>
</dbReference>
<comment type="caution">
    <text evidence="4">The sequence shown here is derived from an EMBL/GenBank/DDBJ whole genome shotgun (WGS) entry which is preliminary data.</text>
</comment>
<proteinExistence type="predicted"/>
<dbReference type="PROSITE" id="PS00108">
    <property type="entry name" value="PROTEIN_KINASE_ST"/>
    <property type="match status" value="1"/>
</dbReference>
<dbReference type="EMBL" id="WNWQ01000356">
    <property type="protein sequence ID" value="KAE9969759.1"/>
    <property type="molecule type" value="Genomic_DNA"/>
</dbReference>
<dbReference type="Proteomes" id="UP000490939">
    <property type="component" value="Unassembled WGS sequence"/>
</dbReference>
<dbReference type="SMART" id="SM00220">
    <property type="entry name" value="S_TKc"/>
    <property type="match status" value="1"/>
</dbReference>
<dbReference type="Gene3D" id="1.10.510.10">
    <property type="entry name" value="Transferase(Phosphotransferase) domain 1"/>
    <property type="match status" value="1"/>
</dbReference>
<gene>
    <name evidence="3" type="ORF">BLS_005223</name>
    <name evidence="4" type="ORF">EG327_008871</name>
</gene>
<dbReference type="InterPro" id="IPR008271">
    <property type="entry name" value="Ser/Thr_kinase_AS"/>
</dbReference>
<sequence length="875" mass="99418">MPSHDDESSLLPPDNTPAAHFSDDTSWLRDGHLLSYPPCERARDRLHSLARTPQYRHSPHNPVSYFPEASVLAFLRSGQGEESVGKTVFFCQCARCSKQAGRRAGLQYRPWSPHLLGEFATIYALLIHLGYPALISVFRQESLKLDHYITSRDLTFLTVPSLDVLEPAQKDNICDRILHEQYRFRVVKFVQDNVVRKIREREILPIREKQIAAGQGNFGEVFEMTIDPGYMEGRLGDLKISRFARKVFKRLRSAEKEGIKEFVLQQITSDQFQHPNLMQALAAFEHGQDDFFILFEYAESTLEKMLGSSQPSLTGQNLWEQVEGLASGLAHLHNIPECNNQETFGQMVHRDLKPANILIVGNVMKIADFGFARWNPGTADTYSAAEEYSTYGAYNNYCPPLNGDASDKYDVYSFGAMISEIACLDLNGAPGVTSYRQNRYADEGSGTKTWRFHYHDQSDMKVSVAKEHEKLLLDVENCERHQVQSLSPWQQVFYKKELFDMFETMLRGCAADRPTAAHVKERLKYFNEIAHVNAANKAHQMQPDIVERWLETLIKVKAKTEDRFIARTPALDDWYAIWLYPDAGNKHVNMQIVQFSIGQDNLPYFIDKNEIINAVDRKSESAILRLKPLYLAAGNEHEVELTLSEQRGPVVYRFLRREDALRFQGLMTGHLVHGNHSLATKGFSLLRRLSVSKAFLGQKQDILTGGSSTVQMWAQNSGTVPNISLVILLENKLHIIKIAAYSHEPKKRKANDEVLFTTACLKLVQWQSVDITDGIPLNLELHKFKHLDRVEIYFSAVKDAETFWRNLADLQTEWFSQARHQGRDGAASSHVSPRPSLLSQDDQRRSSGATSASDRAGRSLSEDNKGRVNTQPAVL</sequence>
<dbReference type="InterPro" id="IPR051681">
    <property type="entry name" value="Ser/Thr_Kinases-Pseudokinases"/>
</dbReference>
<name>A0A8H3VRY7_VENIN</name>
<organism evidence="4 5">
    <name type="scientific">Venturia inaequalis</name>
    <name type="common">Apple scab fungus</name>
    <dbReference type="NCBI Taxonomy" id="5025"/>
    <lineage>
        <taxon>Eukaryota</taxon>
        <taxon>Fungi</taxon>
        <taxon>Dikarya</taxon>
        <taxon>Ascomycota</taxon>
        <taxon>Pezizomycotina</taxon>
        <taxon>Dothideomycetes</taxon>
        <taxon>Pleosporomycetidae</taxon>
        <taxon>Venturiales</taxon>
        <taxon>Venturiaceae</taxon>
        <taxon>Venturia</taxon>
    </lineage>
</organism>
<dbReference type="Proteomes" id="UP000433883">
    <property type="component" value="Unassembled WGS sequence"/>
</dbReference>
<dbReference type="PANTHER" id="PTHR44329">
    <property type="entry name" value="SERINE/THREONINE-PROTEIN KINASE TNNI3K-RELATED"/>
    <property type="match status" value="1"/>
</dbReference>
<protein>
    <recommendedName>
        <fullName evidence="2">Protein kinase domain-containing protein</fullName>
    </recommendedName>
</protein>
<evidence type="ECO:0000313" key="5">
    <source>
        <dbReference type="Proteomes" id="UP000490939"/>
    </source>
</evidence>
<dbReference type="InterPro" id="IPR011009">
    <property type="entry name" value="Kinase-like_dom_sf"/>
</dbReference>
<evidence type="ECO:0000259" key="2">
    <source>
        <dbReference type="PROSITE" id="PS50011"/>
    </source>
</evidence>
<dbReference type="SUPFAM" id="SSF56112">
    <property type="entry name" value="Protein kinase-like (PK-like)"/>
    <property type="match status" value="1"/>
</dbReference>
<evidence type="ECO:0000313" key="3">
    <source>
        <dbReference type="EMBL" id="KAE9969759.1"/>
    </source>
</evidence>
<dbReference type="GO" id="GO:0004674">
    <property type="term" value="F:protein serine/threonine kinase activity"/>
    <property type="evidence" value="ECO:0007669"/>
    <property type="project" value="TreeGrafter"/>
</dbReference>
<evidence type="ECO:0000256" key="1">
    <source>
        <dbReference type="SAM" id="MobiDB-lite"/>
    </source>
</evidence>
<accession>A0A8H3VRY7</accession>
<keyword evidence="5" id="KW-1185">Reference proteome</keyword>
<dbReference type="AlphaFoldDB" id="A0A8H3VRY7"/>
<dbReference type="InterPro" id="IPR000719">
    <property type="entry name" value="Prot_kinase_dom"/>
</dbReference>
<dbReference type="GO" id="GO:0005524">
    <property type="term" value="F:ATP binding"/>
    <property type="evidence" value="ECO:0007669"/>
    <property type="project" value="InterPro"/>
</dbReference>
<dbReference type="EMBL" id="WNWR01000057">
    <property type="protein sequence ID" value="KAE9992482.1"/>
    <property type="molecule type" value="Genomic_DNA"/>
</dbReference>
<dbReference type="Gene3D" id="3.30.200.20">
    <property type="entry name" value="Phosphorylase Kinase, domain 1"/>
    <property type="match status" value="1"/>
</dbReference>
<dbReference type="PROSITE" id="PS50011">
    <property type="entry name" value="PROTEIN_KINASE_DOM"/>
    <property type="match status" value="1"/>
</dbReference>
<feature type="compositionally biased region" description="Basic and acidic residues" evidence="1">
    <location>
        <begin position="855"/>
        <end position="866"/>
    </location>
</feature>
<reference evidence="4 5" key="1">
    <citation type="submission" date="2019-07" db="EMBL/GenBank/DDBJ databases">
        <title>Venturia inaequalis Genome Resource.</title>
        <authorList>
            <person name="Lichtner F.J."/>
        </authorList>
    </citation>
    <scope>NUCLEOTIDE SEQUENCE [LARGE SCALE GENOMIC DNA]</scope>
    <source>
        <strain evidence="3">Bline_iso_100314</strain>
        <strain evidence="4 5">DMI_063113</strain>
    </source>
</reference>
<feature type="region of interest" description="Disordered" evidence="1">
    <location>
        <begin position="821"/>
        <end position="875"/>
    </location>
</feature>